<dbReference type="OrthoDB" id="7506908at2"/>
<dbReference type="EMBL" id="QFYP01000001">
    <property type="protein sequence ID" value="RAK60714.1"/>
    <property type="molecule type" value="Genomic_DNA"/>
</dbReference>
<dbReference type="Proteomes" id="UP000249842">
    <property type="component" value="Unassembled WGS sequence"/>
</dbReference>
<dbReference type="Gene3D" id="2.60.120.10">
    <property type="entry name" value="Jelly Rolls"/>
    <property type="match status" value="1"/>
</dbReference>
<dbReference type="CDD" id="cd06989">
    <property type="entry name" value="cupin_DRT102"/>
    <property type="match status" value="1"/>
</dbReference>
<evidence type="ECO:0000313" key="1">
    <source>
        <dbReference type="EMBL" id="RAK60714.1"/>
    </source>
</evidence>
<gene>
    <name evidence="1" type="ORF">DJ021_13300</name>
</gene>
<proteinExistence type="predicted"/>
<sequence>MKKLGWKAGALALGVLGLGVGAGTVALGQTNEQPSVRLSPKEIHWVDYPGAAGKLGMKEAFLYGNPTKPGLYVIRLKFPPGVISHPHSHPDDRIGAVLKGTLWMGEGTKFDPAATKPVPAGGFFVSHHGEMHFDGAKKEEVILQIVGMGPSGKTSAHPDEPDFTKQ</sequence>
<dbReference type="SUPFAM" id="SSF51182">
    <property type="entry name" value="RmlC-like cupins"/>
    <property type="match status" value="1"/>
</dbReference>
<comment type="caution">
    <text evidence="1">The sequence shown here is derived from an EMBL/GenBank/DDBJ whole genome shotgun (WGS) entry which is preliminary data.</text>
</comment>
<dbReference type="InterPro" id="IPR011051">
    <property type="entry name" value="RmlC_Cupin_sf"/>
</dbReference>
<dbReference type="RefSeq" id="WP_111458006.1">
    <property type="nucleotide sequence ID" value="NZ_QFYP01000001.1"/>
</dbReference>
<organism evidence="1 2">
    <name type="scientific">Phenylobacterium hankyongense</name>
    <dbReference type="NCBI Taxonomy" id="1813876"/>
    <lineage>
        <taxon>Bacteria</taxon>
        <taxon>Pseudomonadati</taxon>
        <taxon>Pseudomonadota</taxon>
        <taxon>Alphaproteobacteria</taxon>
        <taxon>Caulobacterales</taxon>
        <taxon>Caulobacteraceae</taxon>
        <taxon>Phenylobacterium</taxon>
    </lineage>
</organism>
<dbReference type="AlphaFoldDB" id="A0A328B4C4"/>
<keyword evidence="2" id="KW-1185">Reference proteome</keyword>
<evidence type="ECO:0000313" key="2">
    <source>
        <dbReference type="Proteomes" id="UP000249842"/>
    </source>
</evidence>
<name>A0A328B4C4_9CAUL</name>
<evidence type="ECO:0008006" key="3">
    <source>
        <dbReference type="Google" id="ProtNLM"/>
    </source>
</evidence>
<reference evidence="2" key="1">
    <citation type="submission" date="2018-05" db="EMBL/GenBank/DDBJ databases">
        <authorList>
            <person name="Li X."/>
        </authorList>
    </citation>
    <scope>NUCLEOTIDE SEQUENCE [LARGE SCALE GENOMIC DNA]</scope>
    <source>
        <strain evidence="2">HKS-05</strain>
    </source>
</reference>
<protein>
    <recommendedName>
        <fullName evidence="3">Cupin domain-containing protein</fullName>
    </recommendedName>
</protein>
<accession>A0A328B4C4</accession>
<dbReference type="InterPro" id="IPR014710">
    <property type="entry name" value="RmlC-like_jellyroll"/>
</dbReference>